<accession>A0ABW1YBS0</accession>
<dbReference type="InterPro" id="IPR007693">
    <property type="entry name" value="DNA_helicase_DnaB-like_N"/>
</dbReference>
<dbReference type="SUPFAM" id="SSF52540">
    <property type="entry name" value="P-loop containing nucleoside triphosphate hydrolases"/>
    <property type="match status" value="1"/>
</dbReference>
<keyword evidence="4 12" id="KW-0547">Nucleotide-binding</keyword>
<dbReference type="PANTHER" id="PTHR30153">
    <property type="entry name" value="REPLICATIVE DNA HELICASE DNAB"/>
    <property type="match status" value="1"/>
</dbReference>
<keyword evidence="5 12" id="KW-0378">Hydrolase</keyword>
<evidence type="ECO:0000256" key="6">
    <source>
        <dbReference type="ARBA" id="ARBA00022806"/>
    </source>
</evidence>
<dbReference type="InterPro" id="IPR016136">
    <property type="entry name" value="DNA_helicase_N/primase_C"/>
</dbReference>
<evidence type="ECO:0000256" key="3">
    <source>
        <dbReference type="ARBA" id="ARBA00022705"/>
    </source>
</evidence>
<name>A0ABW1YBS0_9DEIO</name>
<dbReference type="EC" id="5.6.2.3" evidence="11 12"/>
<evidence type="ECO:0000256" key="10">
    <source>
        <dbReference type="ARBA" id="ARBA00048954"/>
    </source>
</evidence>
<keyword evidence="3 12" id="KW-0235">DNA replication</keyword>
<dbReference type="Pfam" id="PF03796">
    <property type="entry name" value="DnaB_C"/>
    <property type="match status" value="1"/>
</dbReference>
<reference evidence="15" key="1">
    <citation type="journal article" date="2019" name="Int. J. Syst. Evol. Microbiol.">
        <title>The Global Catalogue of Microorganisms (GCM) 10K type strain sequencing project: providing services to taxonomists for standard genome sequencing and annotation.</title>
        <authorList>
            <consortium name="The Broad Institute Genomics Platform"/>
            <consortium name="The Broad Institute Genome Sequencing Center for Infectious Disease"/>
            <person name="Wu L."/>
            <person name="Ma J."/>
        </authorList>
    </citation>
    <scope>NUCLEOTIDE SEQUENCE [LARGE SCALE GENOMIC DNA]</scope>
    <source>
        <strain evidence="15">CGMCC 1.15772</strain>
    </source>
</reference>
<keyword evidence="8 12" id="KW-0238">DNA-binding</keyword>
<feature type="domain" description="SF4 helicase" evidence="13">
    <location>
        <begin position="162"/>
        <end position="441"/>
    </location>
</feature>
<evidence type="ECO:0000259" key="13">
    <source>
        <dbReference type="PROSITE" id="PS51199"/>
    </source>
</evidence>
<proteinExistence type="inferred from homology"/>
<comment type="catalytic activity">
    <reaction evidence="10 12">
        <text>ATP + H2O = ADP + phosphate + H(+)</text>
        <dbReference type="Rhea" id="RHEA:13065"/>
        <dbReference type="ChEBI" id="CHEBI:15377"/>
        <dbReference type="ChEBI" id="CHEBI:15378"/>
        <dbReference type="ChEBI" id="CHEBI:30616"/>
        <dbReference type="ChEBI" id="CHEBI:43474"/>
        <dbReference type="ChEBI" id="CHEBI:456216"/>
        <dbReference type="EC" id="5.6.2.3"/>
    </reaction>
</comment>
<dbReference type="GO" id="GO:0004386">
    <property type="term" value="F:helicase activity"/>
    <property type="evidence" value="ECO:0007669"/>
    <property type="project" value="UniProtKB-KW"/>
</dbReference>
<dbReference type="InterPro" id="IPR007694">
    <property type="entry name" value="DNA_helicase_DnaB-like_C"/>
</dbReference>
<organism evidence="14 15">
    <name type="scientific">Deinococcus lacus</name>
    <dbReference type="NCBI Taxonomy" id="392561"/>
    <lineage>
        <taxon>Bacteria</taxon>
        <taxon>Thermotogati</taxon>
        <taxon>Deinococcota</taxon>
        <taxon>Deinococci</taxon>
        <taxon>Deinococcales</taxon>
        <taxon>Deinococcaceae</taxon>
        <taxon>Deinococcus</taxon>
    </lineage>
</organism>
<keyword evidence="6 12" id="KW-0347">Helicase</keyword>
<dbReference type="Gene3D" id="1.10.860.10">
    <property type="entry name" value="DNAb Helicase, Chain A"/>
    <property type="match status" value="1"/>
</dbReference>
<evidence type="ECO:0000256" key="7">
    <source>
        <dbReference type="ARBA" id="ARBA00022840"/>
    </source>
</evidence>
<keyword evidence="7 12" id="KW-0067">ATP-binding</keyword>
<dbReference type="Gene3D" id="3.40.50.300">
    <property type="entry name" value="P-loop containing nucleotide triphosphate hydrolases"/>
    <property type="match status" value="1"/>
</dbReference>
<dbReference type="NCBIfam" id="TIGR00665">
    <property type="entry name" value="DnaB"/>
    <property type="match status" value="1"/>
</dbReference>
<evidence type="ECO:0000256" key="11">
    <source>
        <dbReference type="NCBIfam" id="TIGR00665"/>
    </source>
</evidence>
<keyword evidence="9" id="KW-0413">Isomerase</keyword>
<dbReference type="InterPro" id="IPR007692">
    <property type="entry name" value="DNA_helicase_DnaB"/>
</dbReference>
<dbReference type="PROSITE" id="PS51199">
    <property type="entry name" value="SF4_HELICASE"/>
    <property type="match status" value="1"/>
</dbReference>
<dbReference type="InterPro" id="IPR036185">
    <property type="entry name" value="DNA_heli_DnaB-like_N_sf"/>
</dbReference>
<comment type="similarity">
    <text evidence="1 12">Belongs to the helicase family. DnaB subfamily.</text>
</comment>
<dbReference type="SUPFAM" id="SSF48024">
    <property type="entry name" value="N-terminal domain of DnaB helicase"/>
    <property type="match status" value="1"/>
</dbReference>
<comment type="function">
    <text evidence="12">The main replicative DNA helicase, it participates in initiation and elongation during chromosome replication. Travels ahead of the DNA replisome, separating dsDNA into templates for DNA synthesis. A processive ATP-dependent 5'-3' DNA helicase it has DNA-dependent ATPase activity.</text>
</comment>
<dbReference type="Pfam" id="PF00772">
    <property type="entry name" value="DnaB"/>
    <property type="match status" value="1"/>
</dbReference>
<evidence type="ECO:0000256" key="1">
    <source>
        <dbReference type="ARBA" id="ARBA00008428"/>
    </source>
</evidence>
<dbReference type="EMBL" id="JBHSWD010000001">
    <property type="protein sequence ID" value="MFC6591697.1"/>
    <property type="molecule type" value="Genomic_DNA"/>
</dbReference>
<dbReference type="InterPro" id="IPR027417">
    <property type="entry name" value="P-loop_NTPase"/>
</dbReference>
<gene>
    <name evidence="14" type="primary">dnaB</name>
    <name evidence="14" type="ORF">ACFP81_06505</name>
</gene>
<sequence length="441" mass="47960">MEAEVAVLGSILLENDVLDSEALSELTPAMFYREGHRCIFAAMLALRAEREPVDLVMLNVRLTAAGQLDNVGGLPYLIGLGEQTPTSAYAEHYARIVREKWQLREVIRASGQAMSAAFDQQMPLEDIVGQLGAIGADLDPQAHRGAYSVADVVAEVLRDVQGGTGEPPLSTGFTDLDDQLSGGLYPGTLNVLAARPSMGKSACALNIAENVAAELDASGTQGQVVVVSLEMRRQQLVVRLLSSAASIHAGAVQAAMQGKPAMTEGQHRRFEQAAQRLGALPMQFLDDATDDASLRTLPAKLRRAHRESPLKLVVIDYLQLMEVSGKGAENRVQEVSTISRKLKQLAREYGCPFLVLSQLSRAVEQRPNKRPLLSDLRDSGAVEQDADTVLFIYRDEYYNAQTDQQGVAEIIVAKQREGAVGTVKLQFQGNYVRFANLARYA</sequence>
<evidence type="ECO:0000256" key="4">
    <source>
        <dbReference type="ARBA" id="ARBA00022741"/>
    </source>
</evidence>
<evidence type="ECO:0000313" key="15">
    <source>
        <dbReference type="Proteomes" id="UP001596297"/>
    </source>
</evidence>
<protein>
    <recommendedName>
        <fullName evidence="11 12">Replicative DNA helicase</fullName>
        <ecNumber evidence="11 12">5.6.2.3</ecNumber>
    </recommendedName>
</protein>
<evidence type="ECO:0000256" key="2">
    <source>
        <dbReference type="ARBA" id="ARBA00022515"/>
    </source>
</evidence>
<dbReference type="Proteomes" id="UP001596297">
    <property type="component" value="Unassembled WGS sequence"/>
</dbReference>
<evidence type="ECO:0000256" key="9">
    <source>
        <dbReference type="ARBA" id="ARBA00023235"/>
    </source>
</evidence>
<dbReference type="PANTHER" id="PTHR30153:SF2">
    <property type="entry name" value="REPLICATIVE DNA HELICASE"/>
    <property type="match status" value="1"/>
</dbReference>
<keyword evidence="2 12" id="KW-0639">Primosome</keyword>
<evidence type="ECO:0000256" key="12">
    <source>
        <dbReference type="RuleBase" id="RU362085"/>
    </source>
</evidence>
<evidence type="ECO:0000313" key="14">
    <source>
        <dbReference type="EMBL" id="MFC6591697.1"/>
    </source>
</evidence>
<evidence type="ECO:0000256" key="5">
    <source>
        <dbReference type="ARBA" id="ARBA00022801"/>
    </source>
</evidence>
<evidence type="ECO:0000256" key="8">
    <source>
        <dbReference type="ARBA" id="ARBA00023125"/>
    </source>
</evidence>
<dbReference type="CDD" id="cd00984">
    <property type="entry name" value="DnaB_C"/>
    <property type="match status" value="1"/>
</dbReference>
<comment type="caution">
    <text evidence="14">The sequence shown here is derived from an EMBL/GenBank/DDBJ whole genome shotgun (WGS) entry which is preliminary data.</text>
</comment>
<keyword evidence="15" id="KW-1185">Reference proteome</keyword>